<evidence type="ECO:0000256" key="7">
    <source>
        <dbReference type="ARBA" id="ARBA00022917"/>
    </source>
</evidence>
<comment type="similarity">
    <text evidence="1">Belongs to the class-II aminoacyl-tRNA synthetase family. Alax-L subfamily.</text>
</comment>
<dbReference type="InterPro" id="IPR018164">
    <property type="entry name" value="Ala-tRNA-synth_IIc_N"/>
</dbReference>
<dbReference type="Gene3D" id="2.40.30.130">
    <property type="match status" value="1"/>
</dbReference>
<evidence type="ECO:0000256" key="5">
    <source>
        <dbReference type="ARBA" id="ARBA00022840"/>
    </source>
</evidence>
<dbReference type="InterPro" id="IPR018163">
    <property type="entry name" value="Thr/Ala-tRNA-synth_IIc_edit"/>
</dbReference>
<sequence length="409" mass="45558">MAYPELDSVSERIQKCIVDEERQYWSVMDKGYSLFEQMRLSLPSGSSVFPGEDAFTLHDTHGIPIEVTEDLAREHGLDLDVKKFLELKEQAKVLSRSQSGFSKSVTLDTTGLERHSDKAKYKYSIDGNGSYVFPSINTSVLALFCENERVDSLSSNGSLVLEDCQFYAEEGGQKCDKGLLEMDGQPAFEVSCVEKVNGIAILHGKILGSHRITKGSVITQKIDVDRRLALMRAHTATHLLNWALRRVGAGRGQRGSSIDEDSLRFDYATDDCAGEDDIGKEYPEIVRVARVGDSLDEGFAVECCSGTHVLNTASITDFTILSDRSSAKGVRRIFALTGEKARQSRSYGREIVSRLESQCSNPAELQGNDIPGERIEWAQMPHQDNVRARELLKMIKKKRKEAKKQITAH</sequence>
<dbReference type="SMART" id="SM00863">
    <property type="entry name" value="tRNA_SAD"/>
    <property type="match status" value="1"/>
</dbReference>
<dbReference type="GO" id="GO:0005737">
    <property type="term" value="C:cytoplasm"/>
    <property type="evidence" value="ECO:0007669"/>
    <property type="project" value="InterPro"/>
</dbReference>
<dbReference type="AlphaFoldDB" id="A0A0D6LLN1"/>
<dbReference type="PANTHER" id="PTHR11777:SF10">
    <property type="entry name" value="ALANINE--TRNA LIGASE, MITOCHONDRIAL"/>
    <property type="match status" value="1"/>
</dbReference>
<dbReference type="PANTHER" id="PTHR11777">
    <property type="entry name" value="ALANYL-TRNA SYNTHETASE"/>
    <property type="match status" value="1"/>
</dbReference>
<proteinExistence type="inferred from homology"/>
<dbReference type="SUPFAM" id="SSF101353">
    <property type="entry name" value="Putative anticodon-binding domain of alanyl-tRNA synthetase (AlaRS)"/>
    <property type="match status" value="1"/>
</dbReference>
<dbReference type="PROSITE" id="PS50860">
    <property type="entry name" value="AA_TRNA_LIGASE_II_ALA"/>
    <property type="match status" value="1"/>
</dbReference>
<feature type="domain" description="Alanyl-transfer RNA synthetases family profile" evidence="9">
    <location>
        <begin position="1"/>
        <end position="347"/>
    </location>
</feature>
<dbReference type="InterPro" id="IPR050058">
    <property type="entry name" value="Ala-tRNA_ligase"/>
</dbReference>
<evidence type="ECO:0000256" key="1">
    <source>
        <dbReference type="ARBA" id="ARBA00008429"/>
    </source>
</evidence>
<keyword evidence="2" id="KW-0820">tRNA-binding</keyword>
<dbReference type="SUPFAM" id="SSF50447">
    <property type="entry name" value="Translation proteins"/>
    <property type="match status" value="1"/>
</dbReference>
<dbReference type="Pfam" id="PF07973">
    <property type="entry name" value="tRNA_SAD"/>
    <property type="match status" value="1"/>
</dbReference>
<dbReference type="GO" id="GO:0004813">
    <property type="term" value="F:alanine-tRNA ligase activity"/>
    <property type="evidence" value="ECO:0007669"/>
    <property type="project" value="InterPro"/>
</dbReference>
<dbReference type="GO" id="GO:0005524">
    <property type="term" value="F:ATP binding"/>
    <property type="evidence" value="ECO:0007669"/>
    <property type="project" value="UniProtKB-KW"/>
</dbReference>
<keyword evidence="3 10" id="KW-0436">Ligase</keyword>
<keyword evidence="7" id="KW-0648">Protein biosynthesis</keyword>
<keyword evidence="11" id="KW-1185">Reference proteome</keyword>
<dbReference type="InterPro" id="IPR018165">
    <property type="entry name" value="Ala-tRNA-synth_IIc_core"/>
</dbReference>
<evidence type="ECO:0000256" key="8">
    <source>
        <dbReference type="ARBA" id="ARBA00023146"/>
    </source>
</evidence>
<accession>A0A0D6LLN1</accession>
<dbReference type="Proteomes" id="UP000054495">
    <property type="component" value="Unassembled WGS sequence"/>
</dbReference>
<dbReference type="EMBL" id="KE125152">
    <property type="protein sequence ID" value="EPB70911.1"/>
    <property type="molecule type" value="Genomic_DNA"/>
</dbReference>
<dbReference type="GO" id="GO:0006419">
    <property type="term" value="P:alanyl-tRNA aminoacylation"/>
    <property type="evidence" value="ECO:0007669"/>
    <property type="project" value="InterPro"/>
</dbReference>
<dbReference type="InterPro" id="IPR009000">
    <property type="entry name" value="Transl_B-barrel_sf"/>
</dbReference>
<protein>
    <submittedName>
        <fullName evidence="10">Alanine--tRNA ligase</fullName>
    </submittedName>
</protein>
<evidence type="ECO:0000256" key="3">
    <source>
        <dbReference type="ARBA" id="ARBA00022598"/>
    </source>
</evidence>
<keyword evidence="8" id="KW-0030">Aminoacyl-tRNA synthetase</keyword>
<keyword evidence="6" id="KW-0694">RNA-binding</keyword>
<dbReference type="InterPro" id="IPR012947">
    <property type="entry name" value="tRNA_SAD"/>
</dbReference>
<evidence type="ECO:0000256" key="2">
    <source>
        <dbReference type="ARBA" id="ARBA00022555"/>
    </source>
</evidence>
<evidence type="ECO:0000259" key="9">
    <source>
        <dbReference type="PROSITE" id="PS50860"/>
    </source>
</evidence>
<dbReference type="Pfam" id="PF01411">
    <property type="entry name" value="tRNA-synt_2c"/>
    <property type="match status" value="1"/>
</dbReference>
<dbReference type="GO" id="GO:0000049">
    <property type="term" value="F:tRNA binding"/>
    <property type="evidence" value="ECO:0007669"/>
    <property type="project" value="UniProtKB-KW"/>
</dbReference>
<evidence type="ECO:0000256" key="6">
    <source>
        <dbReference type="ARBA" id="ARBA00022884"/>
    </source>
</evidence>
<evidence type="ECO:0000313" key="10">
    <source>
        <dbReference type="EMBL" id="EPB70911.1"/>
    </source>
</evidence>
<dbReference type="SUPFAM" id="SSF55186">
    <property type="entry name" value="ThrRS/AlaRS common domain"/>
    <property type="match status" value="1"/>
</dbReference>
<dbReference type="Gene3D" id="3.30.980.10">
    <property type="entry name" value="Threonyl-trna Synthetase, Chain A, domain 2"/>
    <property type="match status" value="2"/>
</dbReference>
<dbReference type="InterPro" id="IPR018162">
    <property type="entry name" value="Ala-tRNA-ligase_IIc_anticod-bd"/>
</dbReference>
<evidence type="ECO:0000256" key="4">
    <source>
        <dbReference type="ARBA" id="ARBA00022741"/>
    </source>
</evidence>
<gene>
    <name evidence="10" type="ORF">ANCCEY_09991</name>
</gene>
<evidence type="ECO:0000313" key="11">
    <source>
        <dbReference type="Proteomes" id="UP000054495"/>
    </source>
</evidence>
<name>A0A0D6LLN1_9BILA</name>
<reference evidence="10 11" key="1">
    <citation type="submission" date="2013-05" db="EMBL/GenBank/DDBJ databases">
        <title>Draft genome of the parasitic nematode Anyclostoma ceylanicum.</title>
        <authorList>
            <person name="Mitreva M."/>
        </authorList>
    </citation>
    <scope>NUCLEOTIDE SEQUENCE [LARGE SCALE GENOMIC DNA]</scope>
</reference>
<organism evidence="10 11">
    <name type="scientific">Ancylostoma ceylanicum</name>
    <dbReference type="NCBI Taxonomy" id="53326"/>
    <lineage>
        <taxon>Eukaryota</taxon>
        <taxon>Metazoa</taxon>
        <taxon>Ecdysozoa</taxon>
        <taxon>Nematoda</taxon>
        <taxon>Chromadorea</taxon>
        <taxon>Rhabditida</taxon>
        <taxon>Rhabditina</taxon>
        <taxon>Rhabditomorpha</taxon>
        <taxon>Strongyloidea</taxon>
        <taxon>Ancylostomatidae</taxon>
        <taxon>Ancylostomatinae</taxon>
        <taxon>Ancylostoma</taxon>
    </lineage>
</organism>
<keyword evidence="4" id="KW-0547">Nucleotide-binding</keyword>
<dbReference type="GO" id="GO:0002161">
    <property type="term" value="F:aminoacyl-tRNA deacylase activity"/>
    <property type="evidence" value="ECO:0007669"/>
    <property type="project" value="TreeGrafter"/>
</dbReference>
<keyword evidence="5" id="KW-0067">ATP-binding</keyword>